<dbReference type="Proteomes" id="UP000193218">
    <property type="component" value="Unassembled WGS sequence"/>
</dbReference>
<evidence type="ECO:0008006" key="11">
    <source>
        <dbReference type="Google" id="ProtNLM"/>
    </source>
</evidence>
<evidence type="ECO:0000259" key="8">
    <source>
        <dbReference type="PROSITE" id="PS50145"/>
    </source>
</evidence>
<dbReference type="PROSITE" id="PS50089">
    <property type="entry name" value="ZF_RING_2"/>
    <property type="match status" value="1"/>
</dbReference>
<dbReference type="STRING" id="4999.A0A1Y1URJ5"/>
<dbReference type="EMBL" id="NBSH01000001">
    <property type="protein sequence ID" value="ORX40683.1"/>
    <property type="molecule type" value="Genomic_DNA"/>
</dbReference>
<evidence type="ECO:0000256" key="5">
    <source>
        <dbReference type="SAM" id="Coils"/>
    </source>
</evidence>
<name>A0A1Y1URJ5_9TREE</name>
<dbReference type="PROSITE" id="PS00518">
    <property type="entry name" value="ZF_RING_1"/>
    <property type="match status" value="1"/>
</dbReference>
<dbReference type="SUPFAM" id="SSF49599">
    <property type="entry name" value="TRAF domain-like"/>
    <property type="match status" value="2"/>
</dbReference>
<dbReference type="InterPro" id="IPR013083">
    <property type="entry name" value="Znf_RING/FYVE/PHD"/>
</dbReference>
<feature type="domain" description="RING-type" evidence="7">
    <location>
        <begin position="24"/>
        <end position="63"/>
    </location>
</feature>
<evidence type="ECO:0000313" key="9">
    <source>
        <dbReference type="EMBL" id="ORX40683.1"/>
    </source>
</evidence>
<dbReference type="PANTHER" id="PTHR10131">
    <property type="entry name" value="TNF RECEPTOR ASSOCIATED FACTOR"/>
    <property type="match status" value="1"/>
</dbReference>
<keyword evidence="10" id="KW-1185">Reference proteome</keyword>
<dbReference type="InParanoid" id="A0A1Y1URJ5"/>
<proteinExistence type="predicted"/>
<organism evidence="9 10">
    <name type="scientific">Kockovaella imperatae</name>
    <dbReference type="NCBI Taxonomy" id="4999"/>
    <lineage>
        <taxon>Eukaryota</taxon>
        <taxon>Fungi</taxon>
        <taxon>Dikarya</taxon>
        <taxon>Basidiomycota</taxon>
        <taxon>Agaricomycotina</taxon>
        <taxon>Tremellomycetes</taxon>
        <taxon>Tremellales</taxon>
        <taxon>Cuniculitremaceae</taxon>
        <taxon>Kockovaella</taxon>
    </lineage>
</organism>
<feature type="region of interest" description="Disordered" evidence="6">
    <location>
        <begin position="345"/>
        <end position="367"/>
    </location>
</feature>
<dbReference type="InterPro" id="IPR001841">
    <property type="entry name" value="Znf_RING"/>
</dbReference>
<feature type="domain" description="TRAF-type" evidence="8">
    <location>
        <begin position="187"/>
        <end position="239"/>
    </location>
</feature>
<gene>
    <name evidence="9" type="ORF">BD324DRAFT_15568</name>
</gene>
<dbReference type="SUPFAM" id="SSF57850">
    <property type="entry name" value="RING/U-box"/>
    <property type="match status" value="1"/>
</dbReference>
<keyword evidence="2 4" id="KW-0863">Zinc-finger</keyword>
<keyword evidence="1 4" id="KW-0479">Metal-binding</keyword>
<protein>
    <recommendedName>
        <fullName evidence="11">RING-type domain-containing protein</fullName>
    </recommendedName>
</protein>
<evidence type="ECO:0000256" key="1">
    <source>
        <dbReference type="ARBA" id="ARBA00022723"/>
    </source>
</evidence>
<dbReference type="GO" id="GO:0008270">
    <property type="term" value="F:zinc ion binding"/>
    <property type="evidence" value="ECO:0007669"/>
    <property type="project" value="UniProtKB-KW"/>
</dbReference>
<dbReference type="GeneID" id="33553850"/>
<feature type="region of interest" description="Disordered" evidence="6">
    <location>
        <begin position="617"/>
        <end position="641"/>
    </location>
</feature>
<dbReference type="Pfam" id="PF13923">
    <property type="entry name" value="zf-C3HC4_2"/>
    <property type="match status" value="1"/>
</dbReference>
<dbReference type="InterPro" id="IPR017907">
    <property type="entry name" value="Znf_RING_CS"/>
</dbReference>
<dbReference type="SMART" id="SM00184">
    <property type="entry name" value="RING"/>
    <property type="match status" value="1"/>
</dbReference>
<evidence type="ECO:0000259" key="7">
    <source>
        <dbReference type="PROSITE" id="PS50089"/>
    </source>
</evidence>
<dbReference type="AlphaFoldDB" id="A0A1Y1URJ5"/>
<reference evidence="9 10" key="1">
    <citation type="submission" date="2017-03" db="EMBL/GenBank/DDBJ databases">
        <title>Widespread Adenine N6-methylation of Active Genes in Fungi.</title>
        <authorList>
            <consortium name="DOE Joint Genome Institute"/>
            <person name="Mondo S.J."/>
            <person name="Dannebaum R.O."/>
            <person name="Kuo R.C."/>
            <person name="Louie K.B."/>
            <person name="Bewick A.J."/>
            <person name="Labutti K."/>
            <person name="Haridas S."/>
            <person name="Kuo A."/>
            <person name="Salamov A."/>
            <person name="Ahrendt S.R."/>
            <person name="Lau R."/>
            <person name="Bowen B.P."/>
            <person name="Lipzen A."/>
            <person name="Sullivan W."/>
            <person name="Andreopoulos W.B."/>
            <person name="Clum A."/>
            <person name="Lindquist E."/>
            <person name="Daum C."/>
            <person name="Northen T.R."/>
            <person name="Ramamoorthy G."/>
            <person name="Schmitz R.J."/>
            <person name="Gryganskyi A."/>
            <person name="Culley D."/>
            <person name="Magnuson J."/>
            <person name="James T.Y."/>
            <person name="O'Malley M.A."/>
            <person name="Stajich J.E."/>
            <person name="Spatafora J.W."/>
            <person name="Visel A."/>
            <person name="Grigoriev I.V."/>
        </authorList>
    </citation>
    <scope>NUCLEOTIDE SEQUENCE [LARGE SCALE GENOMIC DNA]</scope>
    <source>
        <strain evidence="9 10">NRRL Y-17943</strain>
    </source>
</reference>
<sequence length="664" mass="73258">MSSALQAAEAGYDYVEDIDPNLTCAICQSALVDPVTTASCKHTFCRDCIHRAISVNPQCPIDRSALTTQSLRDTEQLVKLMLDELKVRCGSEGCGQIMQRGHLLGHVTTCQKAMIKCHEGECGLSMARFRLPHHRAYDCFQRRMECDKCGVILTFKDRTSHSHPGTGEDKDVCEACDQTFGTNKSLHQWHCPQARVPCPHQKRGCAALPARAELSTHLIACPFEPLAAYFDMCDARMSRLEQRNEELVLQMTGLQSELDNLRLMIPRQTIGDRWTAAGLGGLSGVRNMRAPTSPPQPSTSPARTRAVSPVLESMVAPAVPPVLGPPIDITASSDRSPQIQPLEAASYPMGDATNATSPSSSPLESLPLPPLINNITNRAAADMSAVPSLPQMFQPHTDASSFADFAFHHLGTDSSTEEMIAALRRVAVHLAAGIDQMERRRELRTMTENLRILDEVGSLRAIVNTMRMQVMNRPTSATPATGRVADSNGAEDYRTLDYAQDARTLDYAQDARTLDYAEDARTLDDAELPTPEQATRPFAPHAHASVRGLHRSMILAHRSMQPDHREVPERTSLDVEEWRQGVRESVAFSRMDTHGSDIYGDRAESVTSSRVTVGNDRLRGRPMAIPPPARNTEPSSLGRPYNRINPLHLLTRRVRHPSTSHRPS</sequence>
<evidence type="ECO:0000256" key="2">
    <source>
        <dbReference type="ARBA" id="ARBA00022771"/>
    </source>
</evidence>
<dbReference type="PROSITE" id="PS50145">
    <property type="entry name" value="ZF_TRAF"/>
    <property type="match status" value="2"/>
</dbReference>
<keyword evidence="5" id="KW-0175">Coiled coil</keyword>
<feature type="coiled-coil region" evidence="5">
    <location>
        <begin position="237"/>
        <end position="264"/>
    </location>
</feature>
<evidence type="ECO:0000313" key="10">
    <source>
        <dbReference type="Proteomes" id="UP000193218"/>
    </source>
</evidence>
<feature type="compositionally biased region" description="Low complexity" evidence="6">
    <location>
        <begin position="357"/>
        <end position="366"/>
    </location>
</feature>
<dbReference type="PANTHER" id="PTHR10131:SF94">
    <property type="entry name" value="TNF RECEPTOR-ASSOCIATED FACTOR 4"/>
    <property type="match status" value="1"/>
</dbReference>
<dbReference type="Gene3D" id="3.30.40.10">
    <property type="entry name" value="Zinc/RING finger domain, C3HC4 (zinc finger)"/>
    <property type="match status" value="3"/>
</dbReference>
<keyword evidence="3 4" id="KW-0862">Zinc</keyword>
<feature type="zinc finger region" description="TRAF-type" evidence="4">
    <location>
        <begin position="187"/>
        <end position="239"/>
    </location>
</feature>
<evidence type="ECO:0000256" key="4">
    <source>
        <dbReference type="PROSITE-ProRule" id="PRU00207"/>
    </source>
</evidence>
<dbReference type="InterPro" id="IPR001293">
    <property type="entry name" value="Znf_TRAF"/>
</dbReference>
<evidence type="ECO:0000256" key="3">
    <source>
        <dbReference type="ARBA" id="ARBA00022833"/>
    </source>
</evidence>
<evidence type="ECO:0000256" key="6">
    <source>
        <dbReference type="SAM" id="MobiDB-lite"/>
    </source>
</evidence>
<accession>A0A1Y1URJ5</accession>
<dbReference type="OrthoDB" id="1630758at2759"/>
<comment type="caution">
    <text evidence="9">The sequence shown here is derived from an EMBL/GenBank/DDBJ whole genome shotgun (WGS) entry which is preliminary data.</text>
</comment>
<feature type="zinc finger region" description="TRAF-type" evidence="4">
    <location>
        <begin position="106"/>
        <end position="149"/>
    </location>
</feature>
<feature type="domain" description="TRAF-type" evidence="8">
    <location>
        <begin position="106"/>
        <end position="149"/>
    </location>
</feature>
<dbReference type="RefSeq" id="XP_021874362.1">
    <property type="nucleotide sequence ID" value="XM_022012042.1"/>
</dbReference>